<dbReference type="SUPFAM" id="SSF55298">
    <property type="entry name" value="YjgF-like"/>
    <property type="match status" value="1"/>
</dbReference>
<dbReference type="PANTHER" id="PTHR11803">
    <property type="entry name" value="2-IMINOBUTANOATE/2-IMINOPROPANOATE DEAMINASE RIDA"/>
    <property type="match status" value="1"/>
</dbReference>
<dbReference type="AlphaFoldDB" id="A0A381NLD5"/>
<dbReference type="InterPro" id="IPR006175">
    <property type="entry name" value="YjgF/YER057c/UK114"/>
</dbReference>
<dbReference type="InterPro" id="IPR035959">
    <property type="entry name" value="RutC-like_sf"/>
</dbReference>
<dbReference type="EMBL" id="UINC01000432">
    <property type="protein sequence ID" value="SUZ55169.1"/>
    <property type="molecule type" value="Genomic_DNA"/>
</dbReference>
<comment type="similarity">
    <text evidence="1">Belongs to the RutC family.</text>
</comment>
<protein>
    <submittedName>
        <fullName evidence="2">Uncharacterized protein</fullName>
    </submittedName>
</protein>
<feature type="non-terminal residue" evidence="2">
    <location>
        <position position="1"/>
    </location>
</feature>
<evidence type="ECO:0000313" key="2">
    <source>
        <dbReference type="EMBL" id="SUZ55169.1"/>
    </source>
</evidence>
<sequence>VPTGARTIYVAGQVGVRPDGTVPEDMEEQTAQAFQNIQSVLREKGMDLEDLVETRTYMISKDDLPGYRAGRARVFGTGEGGPRPAVALVFVAGLAQPDWKIEICAIAAKE</sequence>
<dbReference type="PANTHER" id="PTHR11803:SF58">
    <property type="entry name" value="PROTEIN HMF1-RELATED"/>
    <property type="match status" value="1"/>
</dbReference>
<organism evidence="2">
    <name type="scientific">marine metagenome</name>
    <dbReference type="NCBI Taxonomy" id="408172"/>
    <lineage>
        <taxon>unclassified sequences</taxon>
        <taxon>metagenomes</taxon>
        <taxon>ecological metagenomes</taxon>
    </lineage>
</organism>
<dbReference type="Gene3D" id="3.30.1330.40">
    <property type="entry name" value="RutC-like"/>
    <property type="match status" value="1"/>
</dbReference>
<name>A0A381NLD5_9ZZZZ</name>
<dbReference type="Pfam" id="PF01042">
    <property type="entry name" value="Ribonuc_L-PSP"/>
    <property type="match status" value="1"/>
</dbReference>
<gene>
    <name evidence="2" type="ORF">METZ01_LOCUS8023</name>
</gene>
<evidence type="ECO:0000256" key="1">
    <source>
        <dbReference type="ARBA" id="ARBA00010552"/>
    </source>
</evidence>
<accession>A0A381NLD5</accession>
<proteinExistence type="inferred from homology"/>
<dbReference type="GO" id="GO:0019239">
    <property type="term" value="F:deaminase activity"/>
    <property type="evidence" value="ECO:0007669"/>
    <property type="project" value="TreeGrafter"/>
</dbReference>
<reference evidence="2" key="1">
    <citation type="submission" date="2018-05" db="EMBL/GenBank/DDBJ databases">
        <authorList>
            <person name="Lanie J.A."/>
            <person name="Ng W.-L."/>
            <person name="Kazmierczak K.M."/>
            <person name="Andrzejewski T.M."/>
            <person name="Davidsen T.M."/>
            <person name="Wayne K.J."/>
            <person name="Tettelin H."/>
            <person name="Glass J.I."/>
            <person name="Rusch D."/>
            <person name="Podicherti R."/>
            <person name="Tsui H.-C.T."/>
            <person name="Winkler M.E."/>
        </authorList>
    </citation>
    <scope>NUCLEOTIDE SEQUENCE</scope>
</reference>
<dbReference type="GO" id="GO:0005829">
    <property type="term" value="C:cytosol"/>
    <property type="evidence" value="ECO:0007669"/>
    <property type="project" value="TreeGrafter"/>
</dbReference>
<dbReference type="CDD" id="cd00448">
    <property type="entry name" value="YjgF_YER057c_UK114_family"/>
    <property type="match status" value="1"/>
</dbReference>